<evidence type="ECO:0000256" key="5">
    <source>
        <dbReference type="ARBA" id="ARBA00022989"/>
    </source>
</evidence>
<dbReference type="PROSITE" id="PS50893">
    <property type="entry name" value="ABC_TRANSPORTER_2"/>
    <property type="match status" value="1"/>
</dbReference>
<organism evidence="10 11">
    <name type="scientific">Candidatus Sedimenticola endophacoides</name>
    <dbReference type="NCBI Taxonomy" id="2548426"/>
    <lineage>
        <taxon>Bacteria</taxon>
        <taxon>Pseudomonadati</taxon>
        <taxon>Pseudomonadota</taxon>
        <taxon>Gammaproteobacteria</taxon>
        <taxon>Chromatiales</taxon>
        <taxon>Sedimenticolaceae</taxon>
        <taxon>Sedimenticola</taxon>
    </lineage>
</organism>
<dbReference type="InterPro" id="IPR003593">
    <property type="entry name" value="AAA+_ATPase"/>
</dbReference>
<dbReference type="GO" id="GO:0016887">
    <property type="term" value="F:ATP hydrolysis activity"/>
    <property type="evidence" value="ECO:0007669"/>
    <property type="project" value="InterPro"/>
</dbReference>
<dbReference type="InterPro" id="IPR039421">
    <property type="entry name" value="Type_1_exporter"/>
</dbReference>
<protein>
    <submittedName>
        <fullName evidence="10">ABC transporter ATP-binding protein</fullName>
    </submittedName>
</protein>
<dbReference type="CDD" id="cd18566">
    <property type="entry name" value="ABC_6TM_PrtD_LapB_HlyB_like"/>
    <property type="match status" value="1"/>
</dbReference>
<dbReference type="InterPro" id="IPR036640">
    <property type="entry name" value="ABC1_TM_sf"/>
</dbReference>
<dbReference type="PROSITE" id="PS50929">
    <property type="entry name" value="ABC_TM1F"/>
    <property type="match status" value="1"/>
</dbReference>
<dbReference type="Gene3D" id="1.20.1560.10">
    <property type="entry name" value="ABC transporter type 1, transmembrane domain"/>
    <property type="match status" value="1"/>
</dbReference>
<dbReference type="InterPro" id="IPR011527">
    <property type="entry name" value="ABC1_TM_dom"/>
</dbReference>
<feature type="domain" description="ABC transmembrane type-1" evidence="9">
    <location>
        <begin position="28"/>
        <end position="307"/>
    </location>
</feature>
<feature type="transmembrane region" description="Helical" evidence="7">
    <location>
        <begin position="28"/>
        <end position="50"/>
    </location>
</feature>
<evidence type="ECO:0000259" key="8">
    <source>
        <dbReference type="PROSITE" id="PS50893"/>
    </source>
</evidence>
<feature type="transmembrane region" description="Helical" evidence="7">
    <location>
        <begin position="62"/>
        <end position="82"/>
    </location>
</feature>
<keyword evidence="6 7" id="KW-0472">Membrane</keyword>
<dbReference type="Pfam" id="PF00005">
    <property type="entry name" value="ABC_tran"/>
    <property type="match status" value="1"/>
</dbReference>
<dbReference type="GO" id="GO:0005524">
    <property type="term" value="F:ATP binding"/>
    <property type="evidence" value="ECO:0007669"/>
    <property type="project" value="UniProtKB-KW"/>
</dbReference>
<dbReference type="Pfam" id="PF00664">
    <property type="entry name" value="ABC_membrane"/>
    <property type="match status" value="1"/>
</dbReference>
<evidence type="ECO:0000256" key="4">
    <source>
        <dbReference type="ARBA" id="ARBA00022840"/>
    </source>
</evidence>
<dbReference type="InterPro" id="IPR003439">
    <property type="entry name" value="ABC_transporter-like_ATP-bd"/>
</dbReference>
<evidence type="ECO:0000256" key="3">
    <source>
        <dbReference type="ARBA" id="ARBA00022741"/>
    </source>
</evidence>
<dbReference type="GO" id="GO:0005886">
    <property type="term" value="C:plasma membrane"/>
    <property type="evidence" value="ECO:0007669"/>
    <property type="project" value="UniProtKB-SubCell"/>
</dbReference>
<feature type="domain" description="ABC transporter" evidence="8">
    <location>
        <begin position="339"/>
        <end position="566"/>
    </location>
</feature>
<dbReference type="PANTHER" id="PTHR43394:SF1">
    <property type="entry name" value="ATP-BINDING CASSETTE SUB-FAMILY B MEMBER 10, MITOCHONDRIAL"/>
    <property type="match status" value="1"/>
</dbReference>
<feature type="transmembrane region" description="Helical" evidence="7">
    <location>
        <begin position="150"/>
        <end position="183"/>
    </location>
</feature>
<evidence type="ECO:0000313" key="11">
    <source>
        <dbReference type="Proteomes" id="UP000250928"/>
    </source>
</evidence>
<comment type="subcellular location">
    <subcellularLocation>
        <location evidence="1">Cell membrane</location>
        <topology evidence="1">Multi-pass membrane protein</topology>
    </subcellularLocation>
</comment>
<reference evidence="10 11" key="1">
    <citation type="submission" date="2018-01" db="EMBL/GenBank/DDBJ databases">
        <title>Novel co-symbiosis in the lucinid bivalve Phacoides pectinatus.</title>
        <authorList>
            <person name="Lim S.J."/>
            <person name="Davis B.G."/>
            <person name="Gill D.E."/>
            <person name="Engel A.S."/>
            <person name="Anderson L.C."/>
            <person name="Campbell B.J."/>
        </authorList>
    </citation>
    <scope>NUCLEOTIDE SEQUENCE [LARGE SCALE GENOMIC DNA]</scope>
    <source>
        <strain evidence="10">N3_P5</strain>
    </source>
</reference>
<comment type="caution">
    <text evidence="10">The sequence shown here is derived from an EMBL/GenBank/DDBJ whole genome shotgun (WGS) entry which is preliminary data.</text>
</comment>
<dbReference type="PANTHER" id="PTHR43394">
    <property type="entry name" value="ATP-DEPENDENT PERMEASE MDL1, MITOCHONDRIAL"/>
    <property type="match status" value="1"/>
</dbReference>
<evidence type="ECO:0000256" key="1">
    <source>
        <dbReference type="ARBA" id="ARBA00004651"/>
    </source>
</evidence>
<keyword evidence="4 10" id="KW-0067">ATP-binding</keyword>
<keyword evidence="5 7" id="KW-1133">Transmembrane helix</keyword>
<dbReference type="EMBL" id="PQCO01000213">
    <property type="protein sequence ID" value="PUE00853.1"/>
    <property type="molecule type" value="Genomic_DNA"/>
</dbReference>
<proteinExistence type="predicted"/>
<keyword evidence="2 7" id="KW-0812">Transmembrane</keyword>
<accession>A0A6N4DS95</accession>
<dbReference type="SUPFAM" id="SSF90123">
    <property type="entry name" value="ABC transporter transmembrane region"/>
    <property type="match status" value="1"/>
</dbReference>
<gene>
    <name evidence="10" type="ORF">C3L24_08830</name>
</gene>
<evidence type="ECO:0000259" key="9">
    <source>
        <dbReference type="PROSITE" id="PS50929"/>
    </source>
</evidence>
<evidence type="ECO:0000256" key="7">
    <source>
        <dbReference type="SAM" id="Phobius"/>
    </source>
</evidence>
<dbReference type="SMART" id="SM00382">
    <property type="entry name" value="AAA"/>
    <property type="match status" value="1"/>
</dbReference>
<evidence type="ECO:0000256" key="6">
    <source>
        <dbReference type="ARBA" id="ARBA00023136"/>
    </source>
</evidence>
<dbReference type="GO" id="GO:0015421">
    <property type="term" value="F:ABC-type oligopeptide transporter activity"/>
    <property type="evidence" value="ECO:0007669"/>
    <property type="project" value="TreeGrafter"/>
</dbReference>
<evidence type="ECO:0000313" key="10">
    <source>
        <dbReference type="EMBL" id="PUE00853.1"/>
    </source>
</evidence>
<keyword evidence="3" id="KW-0547">Nucleotide-binding</keyword>
<evidence type="ECO:0000256" key="2">
    <source>
        <dbReference type="ARBA" id="ARBA00022692"/>
    </source>
</evidence>
<name>A0A6N4DS95_9GAMM</name>
<dbReference type="Gene3D" id="3.40.50.300">
    <property type="entry name" value="P-loop containing nucleotide triphosphate hydrolases"/>
    <property type="match status" value="1"/>
</dbReference>
<sequence length="567" mass="63380">MDNNKSDSGGQRTSPRFQVPGSWSRPDVLIASLGINILALMLPMVVLQVYDRIIPNQALDTFTVLMFGMLAVALLEAFLRILRSVMLAWGGARFEHRESLKALRHILHADTLAFNRDPSGNYLNRMQAVEEVHQFYSGQSMLLMMDFPFILLFLALIWIISGTLILVPLTLLGVFAVASYVMGQQLHRALKARHQTDTNRQNFLTEVLSGIHTVKSMAMEALMQRRYERLQAQSAARVEELAHINSVVQGFGTTFSQLAMVSFVGFGAGLVVDGTLTVGALAAGTMLSGRVLQPGLKAMSLWTQFQGVRLALERCNEIYEMPRELTGQLSGQKPVEGRIELRNVRFKYPEQERMLLDGISLEIRPGEAIGITGNNGVGKSTLIAILTGFIPPSEGQVLLDDHELGEYDQEYLRRQIGFMPQHGILYEGTILENMTLFREGAVVEHAIELSRELGLDKIIATMPEGLDTLIGGSAVDTLSEGVRQKIVIVRSLVGHPKVVLFDDANASFDIRNDSNLLRMMQKLRGDRSMVIVSHRPSFLRLCDRQFELRHGVLRQTRSHKLQMVFNR</sequence>
<dbReference type="AlphaFoldDB" id="A0A6N4DS95"/>
<dbReference type="SUPFAM" id="SSF52540">
    <property type="entry name" value="P-loop containing nucleoside triphosphate hydrolases"/>
    <property type="match status" value="1"/>
</dbReference>
<dbReference type="Proteomes" id="UP000250928">
    <property type="component" value="Unassembled WGS sequence"/>
</dbReference>
<dbReference type="InterPro" id="IPR027417">
    <property type="entry name" value="P-loop_NTPase"/>
</dbReference>